<dbReference type="RefSeq" id="WP_105041589.1">
    <property type="nucleotide sequence ID" value="NZ_MQWA01000001.1"/>
</dbReference>
<gene>
    <name evidence="1" type="ORF">BSZ32_00345</name>
</gene>
<dbReference type="PANTHER" id="PTHR47473">
    <property type="entry name" value="BTA1P"/>
    <property type="match status" value="1"/>
</dbReference>
<reference evidence="1 2" key="1">
    <citation type="submission" date="2016-12" db="EMBL/GenBank/DDBJ databases">
        <title>Study of bacterial adaptation to deep sea.</title>
        <authorList>
            <person name="Song J."/>
            <person name="Yoshizawa S."/>
            <person name="Kogure K."/>
        </authorList>
    </citation>
    <scope>NUCLEOTIDE SEQUENCE [LARGE SCALE GENOMIC DNA]</scope>
    <source>
        <strain evidence="1 2">SAORIC-165</strain>
    </source>
</reference>
<sequence length="364" mass="41775">MSSEIQQHADFTQVRYANCWEDADILIKALEPKGRHCLSIGSAGDNAFALLAAGAESVTVSEMNPAQVACIQLRKAAYQALTHAQFLTLLGETGSSNDRNELYQLCVPLLPPKVKVYWDYYSDQIRQGFGRIGKFESYFTLFREKVLPLVHGRKMVSALLTPRSTEEREIFYDTRWNTWRWRLLFKCFFSRFAMGKLGRDPAFFKYVEGSVADRILDRTKHALVELPPHSNPYLRWILNGSYGTHLPYALRPEHFKKISESVDKIHISELPLESVLESNNSRFDAFNLSDIFEYMSEDNTQALLEKIHQHSSTGARLAYWNMLAPRSRPNSMAHQLKTLDALGSRLLDADKAFFYSKFIVEEVI</sequence>
<evidence type="ECO:0008006" key="3">
    <source>
        <dbReference type="Google" id="ProtNLM"/>
    </source>
</evidence>
<proteinExistence type="predicted"/>
<protein>
    <recommendedName>
        <fullName evidence="3">S-adenosylmethionine--diacylglycerol 3-amino-3-carboxypropyl transferase</fullName>
    </recommendedName>
</protein>
<dbReference type="EMBL" id="MQWA01000001">
    <property type="protein sequence ID" value="PQJ27101.1"/>
    <property type="molecule type" value="Genomic_DNA"/>
</dbReference>
<dbReference type="AlphaFoldDB" id="A0A2S7TY09"/>
<dbReference type="Proteomes" id="UP000239907">
    <property type="component" value="Unassembled WGS sequence"/>
</dbReference>
<keyword evidence="2" id="KW-1185">Reference proteome</keyword>
<dbReference type="Pfam" id="PF11899">
    <property type="entry name" value="DUF3419"/>
    <property type="match status" value="1"/>
</dbReference>
<accession>A0A2S7TY09</accession>
<dbReference type="InterPro" id="IPR021829">
    <property type="entry name" value="DUF3419"/>
</dbReference>
<organism evidence="1 2">
    <name type="scientific">Rubritalea profundi</name>
    <dbReference type="NCBI Taxonomy" id="1658618"/>
    <lineage>
        <taxon>Bacteria</taxon>
        <taxon>Pseudomonadati</taxon>
        <taxon>Verrucomicrobiota</taxon>
        <taxon>Verrucomicrobiia</taxon>
        <taxon>Verrucomicrobiales</taxon>
        <taxon>Rubritaleaceae</taxon>
        <taxon>Rubritalea</taxon>
    </lineage>
</organism>
<evidence type="ECO:0000313" key="2">
    <source>
        <dbReference type="Proteomes" id="UP000239907"/>
    </source>
</evidence>
<dbReference type="OrthoDB" id="1522784at2"/>
<dbReference type="PANTHER" id="PTHR47473:SF1">
    <property type="entry name" value="METHYLTRANSFERASE DOMAIN-CONTAINING PROTEIN"/>
    <property type="match status" value="1"/>
</dbReference>
<comment type="caution">
    <text evidence="1">The sequence shown here is derived from an EMBL/GenBank/DDBJ whole genome shotgun (WGS) entry which is preliminary data.</text>
</comment>
<name>A0A2S7TY09_9BACT</name>
<evidence type="ECO:0000313" key="1">
    <source>
        <dbReference type="EMBL" id="PQJ27101.1"/>
    </source>
</evidence>